<dbReference type="OrthoDB" id="9788328at2"/>
<gene>
    <name evidence="8" type="primary">msrQ</name>
    <name evidence="10" type="ORF">SAMN04488073_3380</name>
</gene>
<feature type="domain" description="Ferric oxidoreductase" evidence="9">
    <location>
        <begin position="52"/>
        <end position="163"/>
    </location>
</feature>
<dbReference type="GO" id="GO:0009055">
    <property type="term" value="F:electron transfer activity"/>
    <property type="evidence" value="ECO:0007669"/>
    <property type="project" value="UniProtKB-UniRule"/>
</dbReference>
<proteinExistence type="inferred from homology"/>
<evidence type="ECO:0000313" key="10">
    <source>
        <dbReference type="EMBL" id="SFR61009.1"/>
    </source>
</evidence>
<dbReference type="Proteomes" id="UP000199290">
    <property type="component" value="Unassembled WGS sequence"/>
</dbReference>
<comment type="subunit">
    <text evidence="8">Heterodimer of a catalytic subunit (MsrP) and a heme-binding subunit (MsrQ).</text>
</comment>
<feature type="transmembrane region" description="Helical" evidence="8">
    <location>
        <begin position="178"/>
        <end position="196"/>
    </location>
</feature>
<comment type="cofactor">
    <cofactor evidence="8">
        <name>FMN</name>
        <dbReference type="ChEBI" id="CHEBI:58210"/>
    </cofactor>
    <text evidence="8">Binds 1 FMN per subunit.</text>
</comment>
<feature type="transmembrane region" description="Helical" evidence="8">
    <location>
        <begin position="156"/>
        <end position="172"/>
    </location>
</feature>
<evidence type="ECO:0000256" key="7">
    <source>
        <dbReference type="ARBA" id="ARBA00023136"/>
    </source>
</evidence>
<protein>
    <recommendedName>
        <fullName evidence="8">Protein-methionine-sulfoxide reductase heme-binding subunit MsrQ</fullName>
    </recommendedName>
    <alternativeName>
        <fullName evidence="8">Flavocytochrome MsrQ</fullName>
    </alternativeName>
</protein>
<evidence type="ECO:0000256" key="1">
    <source>
        <dbReference type="ARBA" id="ARBA00004141"/>
    </source>
</evidence>
<feature type="transmembrane region" description="Helical" evidence="8">
    <location>
        <begin position="117"/>
        <end position="135"/>
    </location>
</feature>
<evidence type="ECO:0000256" key="3">
    <source>
        <dbReference type="ARBA" id="ARBA00022617"/>
    </source>
</evidence>
<dbReference type="PANTHER" id="PTHR36964">
    <property type="entry name" value="PROTEIN-METHIONINE-SULFOXIDE REDUCTASE HEME-BINDING SUBUNIT MSRQ"/>
    <property type="match status" value="1"/>
</dbReference>
<keyword evidence="11" id="KW-1185">Reference proteome</keyword>
<keyword evidence="7 8" id="KW-0472">Membrane</keyword>
<comment type="cofactor">
    <cofactor evidence="8">
        <name>heme b</name>
        <dbReference type="ChEBI" id="CHEBI:60344"/>
    </cofactor>
    <text evidence="8">Binds 1 heme b (iron(II)-protoporphyrin IX) group per subunit.</text>
</comment>
<name>A0A1I6I2X5_9GAMM</name>
<dbReference type="GO" id="GO:0046872">
    <property type="term" value="F:metal ion binding"/>
    <property type="evidence" value="ECO:0007669"/>
    <property type="project" value="UniProtKB-KW"/>
</dbReference>
<dbReference type="InterPro" id="IPR022837">
    <property type="entry name" value="MsrQ-like"/>
</dbReference>
<keyword evidence="5 8" id="KW-1133">Transmembrane helix</keyword>
<dbReference type="GO" id="GO:0005886">
    <property type="term" value="C:plasma membrane"/>
    <property type="evidence" value="ECO:0007669"/>
    <property type="project" value="UniProtKB-SubCell"/>
</dbReference>
<evidence type="ECO:0000256" key="8">
    <source>
        <dbReference type="HAMAP-Rule" id="MF_01207"/>
    </source>
</evidence>
<dbReference type="AlphaFoldDB" id="A0A1I6I2X5"/>
<dbReference type="GO" id="GO:0030091">
    <property type="term" value="P:protein repair"/>
    <property type="evidence" value="ECO:0007669"/>
    <property type="project" value="UniProtKB-UniRule"/>
</dbReference>
<evidence type="ECO:0000256" key="6">
    <source>
        <dbReference type="ARBA" id="ARBA00023004"/>
    </source>
</evidence>
<organism evidence="10 11">
    <name type="scientific">Marinobacter gudaonensis</name>
    <dbReference type="NCBI Taxonomy" id="375760"/>
    <lineage>
        <taxon>Bacteria</taxon>
        <taxon>Pseudomonadati</taxon>
        <taxon>Pseudomonadota</taxon>
        <taxon>Gammaproteobacteria</taxon>
        <taxon>Pseudomonadales</taxon>
        <taxon>Marinobacteraceae</taxon>
        <taxon>Marinobacter</taxon>
    </lineage>
</organism>
<keyword evidence="8" id="KW-0249">Electron transport</keyword>
<dbReference type="GO" id="GO:0010181">
    <property type="term" value="F:FMN binding"/>
    <property type="evidence" value="ECO:0007669"/>
    <property type="project" value="UniProtKB-UniRule"/>
</dbReference>
<evidence type="ECO:0000259" key="9">
    <source>
        <dbReference type="Pfam" id="PF01794"/>
    </source>
</evidence>
<comment type="similarity">
    <text evidence="8">Belongs to the MsrQ family.</text>
</comment>
<dbReference type="GO" id="GO:0020037">
    <property type="term" value="F:heme binding"/>
    <property type="evidence" value="ECO:0007669"/>
    <property type="project" value="UniProtKB-UniRule"/>
</dbReference>
<dbReference type="EMBL" id="FOYV01000004">
    <property type="protein sequence ID" value="SFR61009.1"/>
    <property type="molecule type" value="Genomic_DNA"/>
</dbReference>
<sequence>MSTAPGASRSAALLAFRLAAATLASMPLLLVVLDIINQSLGPDPGQEVTETLGLAAFQLLLATLFMTPLQRWTGWSGWLRIRRMLGLFAFFYASLHVLAFLQFILGWNDLWATFTKRPYVIAGAVSFLLLVPLAATSTRWMMKKLGRQWKPLHRSIYPAVVIAWLHFIWQARSDVGEMVVYGVIVLGLLALRWRWFGPGSLIPFKRA</sequence>
<dbReference type="InterPro" id="IPR013130">
    <property type="entry name" value="Fe3_Rdtase_TM_dom"/>
</dbReference>
<evidence type="ECO:0000256" key="5">
    <source>
        <dbReference type="ARBA" id="ARBA00022989"/>
    </source>
</evidence>
<feature type="transmembrane region" description="Helical" evidence="8">
    <location>
        <begin position="84"/>
        <end position="105"/>
    </location>
</feature>
<dbReference type="STRING" id="375760.SAMN04488073_3380"/>
<dbReference type="Pfam" id="PF01794">
    <property type="entry name" value="Ferric_reduct"/>
    <property type="match status" value="1"/>
</dbReference>
<keyword evidence="6 8" id="KW-0408">Iron</keyword>
<keyword evidence="8" id="KW-0288">FMN</keyword>
<keyword evidence="4 8" id="KW-0812">Transmembrane</keyword>
<dbReference type="GO" id="GO:0016679">
    <property type="term" value="F:oxidoreductase activity, acting on diphenols and related substances as donors"/>
    <property type="evidence" value="ECO:0007669"/>
    <property type="project" value="TreeGrafter"/>
</dbReference>
<dbReference type="HAMAP" id="MF_01207">
    <property type="entry name" value="MsrQ"/>
    <property type="match status" value="1"/>
</dbReference>
<reference evidence="11" key="1">
    <citation type="submission" date="2016-10" db="EMBL/GenBank/DDBJ databases">
        <authorList>
            <person name="Varghese N."/>
            <person name="Submissions S."/>
        </authorList>
    </citation>
    <scope>NUCLEOTIDE SEQUENCE [LARGE SCALE GENOMIC DNA]</scope>
    <source>
        <strain evidence="11">CGMCC 1.6294</strain>
    </source>
</reference>
<feature type="transmembrane region" description="Helical" evidence="8">
    <location>
        <begin position="12"/>
        <end position="32"/>
    </location>
</feature>
<keyword evidence="2 8" id="KW-0813">Transport</keyword>
<evidence type="ECO:0000313" key="11">
    <source>
        <dbReference type="Proteomes" id="UP000199290"/>
    </source>
</evidence>
<keyword evidence="8" id="KW-1003">Cell membrane</keyword>
<dbReference type="RefSeq" id="WP_091992341.1">
    <property type="nucleotide sequence ID" value="NZ_FOYV01000004.1"/>
</dbReference>
<feature type="transmembrane region" description="Helical" evidence="8">
    <location>
        <begin position="52"/>
        <end position="72"/>
    </location>
</feature>
<keyword evidence="8" id="KW-0285">Flavoprotein</keyword>
<accession>A0A1I6I2X5</accession>
<dbReference type="PANTHER" id="PTHR36964:SF1">
    <property type="entry name" value="PROTEIN-METHIONINE-SULFOXIDE REDUCTASE HEME-BINDING SUBUNIT MSRQ"/>
    <property type="match status" value="1"/>
</dbReference>
<comment type="subcellular location">
    <subcellularLocation>
        <location evidence="8">Cell membrane</location>
        <topology evidence="8">Multi-pass membrane protein</topology>
    </subcellularLocation>
    <subcellularLocation>
        <location evidence="1">Membrane</location>
        <topology evidence="1">Multi-pass membrane protein</topology>
    </subcellularLocation>
</comment>
<keyword evidence="8" id="KW-0479">Metal-binding</keyword>
<evidence type="ECO:0000256" key="4">
    <source>
        <dbReference type="ARBA" id="ARBA00022692"/>
    </source>
</evidence>
<comment type="function">
    <text evidence="8">Part of the MsrPQ system that repairs oxidized periplasmic proteins containing methionine sulfoxide residues (Met-O), using respiratory chain electrons. Thus protects these proteins from oxidative-stress damage caused by reactive species of oxygen and chlorine generated by the host defense mechanisms. MsrPQ is essential for the maintenance of envelope integrity under bleach stress, rescuing a wide series of structurally unrelated periplasmic proteins from methionine oxidation. MsrQ provides electrons for reduction to the reductase catalytic subunit MsrP, using the quinone pool of the respiratory chain.</text>
</comment>
<evidence type="ECO:0000256" key="2">
    <source>
        <dbReference type="ARBA" id="ARBA00022448"/>
    </source>
</evidence>
<keyword evidence="3 8" id="KW-0349">Heme</keyword>